<feature type="domain" description="Putative carbohydrate metabolism" evidence="1">
    <location>
        <begin position="487"/>
        <end position="719"/>
    </location>
</feature>
<name>A0A6H0KVJ0_9BACE</name>
<dbReference type="Pfam" id="PF13201">
    <property type="entry name" value="PCMD"/>
    <property type="match status" value="1"/>
</dbReference>
<dbReference type="AlphaFoldDB" id="A0A6H0KVJ0"/>
<reference evidence="2 3" key="1">
    <citation type="submission" date="2020-03" db="EMBL/GenBank/DDBJ databases">
        <title>Genomic analysis of Bacteroides faecium CBA7301.</title>
        <authorList>
            <person name="Kim J."/>
            <person name="Roh S.W."/>
        </authorList>
    </citation>
    <scope>NUCLEOTIDE SEQUENCE [LARGE SCALE GENOMIC DNA]</scope>
    <source>
        <strain evidence="2 3">CBA7301</strain>
    </source>
</reference>
<dbReference type="RefSeq" id="WP_167966896.1">
    <property type="nucleotide sequence ID" value="NZ_CP050831.1"/>
</dbReference>
<organism evidence="2 3">
    <name type="scientific">Bacteroides faecium</name>
    <dbReference type="NCBI Taxonomy" id="2715212"/>
    <lineage>
        <taxon>Bacteria</taxon>
        <taxon>Pseudomonadati</taxon>
        <taxon>Bacteroidota</taxon>
        <taxon>Bacteroidia</taxon>
        <taxon>Bacteroidales</taxon>
        <taxon>Bacteroidaceae</taxon>
        <taxon>Bacteroides</taxon>
    </lineage>
</organism>
<proteinExistence type="predicted"/>
<evidence type="ECO:0000313" key="2">
    <source>
        <dbReference type="EMBL" id="QIU97199.1"/>
    </source>
</evidence>
<keyword evidence="3" id="KW-1185">Reference proteome</keyword>
<gene>
    <name evidence="2" type="ORF">BacF7301_24930</name>
</gene>
<sequence>MKMKYLQFIFAGILCTLSWIGCTETEQLGGEGTLRMKVSVDPYVKIVNTRSLSSEEQANLENNCEIRIYSGKGLIRYYKGVAQMPEELQLTSGGYTVRVNAGDSVPASFDKSYYKGENSFEITTGNITNQEIKCKIANVLAAVKFSDNVDELFKSYTMTVSTKFGSLDFTQDNIGAIGYYMLSAGETSFQWNFSGILQNGKEFKKSDVVDAESATRYDLKLNFDTDGYEDGGAALKVTVDVTPLETIEDEIEFKQRPSFRGVGFDFSSPYIYALNSTNELAYKIAVTSALTDATLSCDKLMDWGFESSTLQLANMSEEDRLALEEKGLRLTPAFNEETGVGILTVTFTSALIQKMTTEEAFYTLALTATDAADKTNSTTLSIIVSNVAVLTTDVHITDVWTSRAVLRGELIYETTEHLSFNYRIKGAANWENVDAVRDGETMNISAELADLQPGTEYEYQALSGVTPSAVICSFSTESATQLPNGGFERWTDGSPMLIYGSGEDMFWDSGNHGASTLGGNVTTSDSSVRHSGTYSAKLKSQFIGISIFGKFAAGNIFAGKYLKTDGTDGILGWGRDFSSRPKALHGYVRYISGKVNYSSDQIASGAQDQGIIYIALGDWDKVEETNTKEYWPVIIKTKSSERQLFDPSENNTGIIAYGEQVYYDSTEGSGMIEFTIDLDYRSLERKPTSIVVVASASRYGDYFAGSTDSTMWLDDLELIYE</sequence>
<dbReference type="Pfam" id="PF14900">
    <property type="entry name" value="DUF4493"/>
    <property type="match status" value="1"/>
</dbReference>
<protein>
    <submittedName>
        <fullName evidence="2">DUF4493 domain-containing protein</fullName>
    </submittedName>
</protein>
<dbReference type="InterPro" id="IPR038653">
    <property type="entry name" value="Put_CMD_sf"/>
</dbReference>
<dbReference type="InterPro" id="IPR027840">
    <property type="entry name" value="DUF4493"/>
</dbReference>
<dbReference type="Gene3D" id="2.60.120.890">
    <property type="entry name" value="BT2081, beta-jelly-roll domain"/>
    <property type="match status" value="1"/>
</dbReference>
<dbReference type="PROSITE" id="PS51257">
    <property type="entry name" value="PROKAR_LIPOPROTEIN"/>
    <property type="match status" value="1"/>
</dbReference>
<evidence type="ECO:0000259" key="1">
    <source>
        <dbReference type="Pfam" id="PF13201"/>
    </source>
</evidence>
<dbReference type="InterPro" id="IPR025112">
    <property type="entry name" value="PCMD"/>
</dbReference>
<dbReference type="Proteomes" id="UP000501780">
    <property type="component" value="Chromosome"/>
</dbReference>
<dbReference type="EMBL" id="CP050831">
    <property type="protein sequence ID" value="QIU97199.1"/>
    <property type="molecule type" value="Genomic_DNA"/>
</dbReference>
<evidence type="ECO:0000313" key="3">
    <source>
        <dbReference type="Proteomes" id="UP000501780"/>
    </source>
</evidence>
<dbReference type="KEGG" id="bfc:BacF7301_24930"/>
<accession>A0A6H0KVJ0</accession>